<reference evidence="1 2" key="1">
    <citation type="submission" date="2023-03" db="EMBL/GenBank/DDBJ databases">
        <title>Genome sequence of Microbacterium sp. KACC 23027.</title>
        <authorList>
            <person name="Kim S."/>
            <person name="Heo J."/>
            <person name="Kwon S.-W."/>
        </authorList>
    </citation>
    <scope>NUCLEOTIDE SEQUENCE [LARGE SCALE GENOMIC DNA]</scope>
    <source>
        <strain evidence="1 2">KACC 23027</strain>
    </source>
</reference>
<evidence type="ECO:0000313" key="1">
    <source>
        <dbReference type="EMBL" id="WEG10124.1"/>
    </source>
</evidence>
<dbReference type="Pfam" id="PF13620">
    <property type="entry name" value="CarboxypepD_reg"/>
    <property type="match status" value="1"/>
</dbReference>
<dbReference type="Proteomes" id="UP001214553">
    <property type="component" value="Chromosome"/>
</dbReference>
<dbReference type="SUPFAM" id="SSF49464">
    <property type="entry name" value="Carboxypeptidase regulatory domain-like"/>
    <property type="match status" value="1"/>
</dbReference>
<dbReference type="Gene3D" id="2.60.40.1120">
    <property type="entry name" value="Carboxypeptidase-like, regulatory domain"/>
    <property type="match status" value="1"/>
</dbReference>
<accession>A0ABY8C0Z8</accession>
<organism evidence="1 2">
    <name type="scientific">Microbacterium horticulturae</name>
    <dbReference type="NCBI Taxonomy" id="3028316"/>
    <lineage>
        <taxon>Bacteria</taxon>
        <taxon>Bacillati</taxon>
        <taxon>Actinomycetota</taxon>
        <taxon>Actinomycetes</taxon>
        <taxon>Micrococcales</taxon>
        <taxon>Microbacteriaceae</taxon>
        <taxon>Microbacterium</taxon>
    </lineage>
</organism>
<evidence type="ECO:0000313" key="2">
    <source>
        <dbReference type="Proteomes" id="UP001214553"/>
    </source>
</evidence>
<keyword evidence="2" id="KW-1185">Reference proteome</keyword>
<dbReference type="RefSeq" id="WP_275279446.1">
    <property type="nucleotide sequence ID" value="NZ_CP119108.1"/>
</dbReference>
<proteinExistence type="predicted"/>
<sequence length="436" mass="44791">MVVAMLIFAIVMTGFLYTVTASLVTTRDTRARVVAANLAAQQIDLARSAASVFSVNNHTLDPISLNGDTFHVSVKTSWVTDSGSTASCEAGEASGSLSYKQVTVEVTWDNMRDGAQPVRSDTAITPKTKINNPTLGTVLVGVVNAAGTAVSGATVSLSPSNGVASVATDSDGCAYLLKVPADTYTVTASKSGYIAFSNGLQTESPTATVPVTAGSSSRISFAMDQAATFMASYAPDASNDPDIPKNLTTTFLSTYGNFSLTATSSNTPQSYLLYPFSSGYSVIAGAYVESGADSSVPSCLAPDPSQWIAADGTVGARPAPVGGIPGSTVDVSVPMGVVSFSSANSGDRRGRDNYLTAVYVGTGDGDPGCQKGMAYSFEDVISSNSATIALPYGTWELYRGKAVGSKETLIRSGNFTVRTGGSAANGVIVLDPRATE</sequence>
<dbReference type="EMBL" id="CP119108">
    <property type="protein sequence ID" value="WEG10124.1"/>
    <property type="molecule type" value="Genomic_DNA"/>
</dbReference>
<dbReference type="InterPro" id="IPR008969">
    <property type="entry name" value="CarboxyPept-like_regulatory"/>
</dbReference>
<protein>
    <submittedName>
        <fullName evidence="1">Carboxypeptidase-like regulatory domain-containing protein</fullName>
    </submittedName>
</protein>
<name>A0ABY8C0Z8_9MICO</name>
<gene>
    <name evidence="1" type="ORF">PU630_06115</name>
</gene>